<name>A0ABS9Q0Q2_9MICO</name>
<organism evidence="2 3">
    <name type="scientific">Arsenicicoccus bolidensis</name>
    <dbReference type="NCBI Taxonomy" id="229480"/>
    <lineage>
        <taxon>Bacteria</taxon>
        <taxon>Bacillati</taxon>
        <taxon>Actinomycetota</taxon>
        <taxon>Actinomycetes</taxon>
        <taxon>Micrococcales</taxon>
        <taxon>Intrasporangiaceae</taxon>
        <taxon>Arsenicicoccus</taxon>
    </lineage>
</organism>
<gene>
    <name evidence="2" type="ORF">MHL29_02805</name>
</gene>
<sequence>MLITLGVLTLLFVGWQLWWTDVAANAVQSDTVGSLSEDFQRPGAVSPAIAKLKDVPLGEAFAIVRIPALGRGYAVPVVEGTTRDVLRKGIGHYDGTAMPGQVGNFAIAGHRMTYGGPFRDIERVLPGDRVIVETAATYYVYRVGPHTLVPPSHVAAIAAMPERPGVRPDKPYITLTACHPKYAAQQRWIVHGELERAIPRSQGLPAGYLDLAGDR</sequence>
<protein>
    <submittedName>
        <fullName evidence="2">Class E sortase</fullName>
    </submittedName>
</protein>
<dbReference type="Proteomes" id="UP001521931">
    <property type="component" value="Unassembled WGS sequence"/>
</dbReference>
<dbReference type="NCBIfam" id="NF033747">
    <property type="entry name" value="class_E_sortase"/>
    <property type="match status" value="1"/>
</dbReference>
<dbReference type="CDD" id="cd05830">
    <property type="entry name" value="Sortase_E"/>
    <property type="match status" value="1"/>
</dbReference>
<accession>A0ABS9Q0Q2</accession>
<comment type="caution">
    <text evidence="2">The sequence shown here is derived from an EMBL/GenBank/DDBJ whole genome shotgun (WGS) entry which is preliminary data.</text>
</comment>
<dbReference type="Gene3D" id="2.40.260.10">
    <property type="entry name" value="Sortase"/>
    <property type="match status" value="1"/>
</dbReference>
<dbReference type="InterPro" id="IPR042003">
    <property type="entry name" value="Sortase_E"/>
</dbReference>
<dbReference type="Pfam" id="PF04203">
    <property type="entry name" value="Sortase"/>
    <property type="match status" value="1"/>
</dbReference>
<keyword evidence="3" id="KW-1185">Reference proteome</keyword>
<proteinExistence type="predicted"/>
<reference evidence="2 3" key="1">
    <citation type="submission" date="2022-02" db="EMBL/GenBank/DDBJ databases">
        <title>Uncovering new skin microbiome diversity through culturing and metagenomics.</title>
        <authorList>
            <person name="Conlan S."/>
            <person name="Deming C."/>
            <person name="Nisc Comparative Sequencing Program N."/>
            <person name="Segre J.A."/>
        </authorList>
    </citation>
    <scope>NUCLEOTIDE SEQUENCE [LARGE SCALE GENOMIC DNA]</scope>
    <source>
        <strain evidence="2 3">ACRQZ</strain>
    </source>
</reference>
<dbReference type="InterPro" id="IPR005754">
    <property type="entry name" value="Sortase"/>
</dbReference>
<evidence type="ECO:0000313" key="3">
    <source>
        <dbReference type="Proteomes" id="UP001521931"/>
    </source>
</evidence>
<evidence type="ECO:0000256" key="1">
    <source>
        <dbReference type="ARBA" id="ARBA00022801"/>
    </source>
</evidence>
<keyword evidence="1" id="KW-0378">Hydrolase</keyword>
<dbReference type="NCBIfam" id="TIGR01076">
    <property type="entry name" value="sortase_fam"/>
    <property type="match status" value="1"/>
</dbReference>
<dbReference type="SUPFAM" id="SSF63817">
    <property type="entry name" value="Sortase"/>
    <property type="match status" value="1"/>
</dbReference>
<dbReference type="InterPro" id="IPR053465">
    <property type="entry name" value="Sortase_Class_E"/>
</dbReference>
<dbReference type="EMBL" id="JAKRCV010000005">
    <property type="protein sequence ID" value="MCG7320825.1"/>
    <property type="molecule type" value="Genomic_DNA"/>
</dbReference>
<evidence type="ECO:0000313" key="2">
    <source>
        <dbReference type="EMBL" id="MCG7320825.1"/>
    </source>
</evidence>
<dbReference type="InterPro" id="IPR023365">
    <property type="entry name" value="Sortase_dom-sf"/>
</dbReference>